<name>A0A076ESQ8_RHOOP</name>
<feature type="transmembrane region" description="Helical" evidence="1">
    <location>
        <begin position="17"/>
        <end position="37"/>
    </location>
</feature>
<keyword evidence="1" id="KW-0472">Membrane</keyword>
<dbReference type="AlphaFoldDB" id="A0A076ESQ8"/>
<accession>A0A076ESQ8</accession>
<reference evidence="2 3" key="1">
    <citation type="submission" date="2014-07" db="EMBL/GenBank/DDBJ databases">
        <title>Genome Sequence of Rhodococcus opacus Strain R7, a Biodegrader of Mono- and Polycyclic Aromatic Hydrocarbons.</title>
        <authorList>
            <person name="Di Gennaro P."/>
            <person name="Zampolli J."/>
            <person name="Presti I."/>
            <person name="Cappelletti M."/>
            <person name="D'Ursi P."/>
            <person name="Orro A."/>
            <person name="Mezzelani A."/>
            <person name="Milanesi L."/>
        </authorList>
    </citation>
    <scope>NUCLEOTIDE SEQUENCE [LARGE SCALE GENOMIC DNA]</scope>
    <source>
        <strain evidence="2 3">R7</strain>
    </source>
</reference>
<dbReference type="eggNOG" id="COG4325">
    <property type="taxonomic scope" value="Bacteria"/>
</dbReference>
<evidence type="ECO:0000256" key="1">
    <source>
        <dbReference type="SAM" id="Phobius"/>
    </source>
</evidence>
<organism evidence="2 3">
    <name type="scientific">Rhodococcus opacus</name>
    <name type="common">Nocardia opaca</name>
    <dbReference type="NCBI Taxonomy" id="37919"/>
    <lineage>
        <taxon>Bacteria</taxon>
        <taxon>Bacillati</taxon>
        <taxon>Actinomycetota</taxon>
        <taxon>Actinomycetes</taxon>
        <taxon>Mycobacteriales</taxon>
        <taxon>Nocardiaceae</taxon>
        <taxon>Rhodococcus</taxon>
    </lineage>
</organism>
<sequence>MALLAEIVVDTEGDSRVVVLVPVMWLFIAVLVTFVVTRIITRRIRAKTGAAEPDDAVEPEGGLIGDITIGGVHVHHQVLGILLMTLAGVALIATTPEGTALNVFAAAFGVGLALTFDEFALWVHLDDVYWSTAGRKSVDAIFCALMITGLMIGGAELVTGRIGTTEWWLSIGYLFVTLGISVICLLKGKFVTGIVGVVFQPVAIVGAIRLAKPDSWWAVRRYRTRPRRMARSQARFDERYHARWNRARDFVAGPPDPHHAGTQG</sequence>
<proteinExistence type="predicted"/>
<feature type="transmembrane region" description="Helical" evidence="1">
    <location>
        <begin position="137"/>
        <end position="155"/>
    </location>
</feature>
<keyword evidence="1" id="KW-1133">Transmembrane helix</keyword>
<evidence type="ECO:0000313" key="2">
    <source>
        <dbReference type="EMBL" id="AII06459.1"/>
    </source>
</evidence>
<dbReference type="EMBL" id="CP008947">
    <property type="protein sequence ID" value="AII06459.1"/>
    <property type="molecule type" value="Genomic_DNA"/>
</dbReference>
<feature type="transmembrane region" description="Helical" evidence="1">
    <location>
        <begin position="167"/>
        <end position="186"/>
    </location>
</feature>
<dbReference type="RefSeq" id="WP_128640032.1">
    <property type="nucleotide sequence ID" value="NZ_CP008947.1"/>
</dbReference>
<feature type="transmembrane region" description="Helical" evidence="1">
    <location>
        <begin position="101"/>
        <end position="125"/>
    </location>
</feature>
<protein>
    <submittedName>
        <fullName evidence="2">Membrane protein</fullName>
    </submittedName>
</protein>
<dbReference type="Proteomes" id="UP000028488">
    <property type="component" value="Chromosome"/>
</dbReference>
<keyword evidence="1" id="KW-0812">Transmembrane</keyword>
<gene>
    <name evidence="2" type="ORF">EP51_18290</name>
</gene>
<evidence type="ECO:0000313" key="3">
    <source>
        <dbReference type="Proteomes" id="UP000028488"/>
    </source>
</evidence>
<feature type="transmembrane region" description="Helical" evidence="1">
    <location>
        <begin position="193"/>
        <end position="211"/>
    </location>
</feature>